<dbReference type="AlphaFoldDB" id="A0A9D2KZD2"/>
<evidence type="ECO:0000256" key="7">
    <source>
        <dbReference type="ARBA" id="ARBA00023157"/>
    </source>
</evidence>
<evidence type="ECO:0000313" key="9">
    <source>
        <dbReference type="Proteomes" id="UP000886858"/>
    </source>
</evidence>
<proteinExistence type="inferred from homology"/>
<dbReference type="Gene3D" id="3.40.50.1820">
    <property type="entry name" value="alpha/beta hydrolase"/>
    <property type="match status" value="1"/>
</dbReference>
<sequence>MELSKFVKLGYAVANTDLGTSGGRERGIANPDLWKDFGWRATHIMTETGKEIIRLYYGRMESYSYFLGGSTGGQQALSEAQRFPFDYDGILAMSPANNRVFLHIYFLWNHNHLRPRSGRMLFSQKEIMQISDCAIDYFQSKGDGLTGDPFVSFPYTGNNTVEDFLLFLHQKYPLFTEVQLQALSAVYHGPVNQVTGEQIYCGMPIGSEIYSCGIAECQQEESPHFYPFIWAFGPDYDGYQFDLGKDVEKIDALLSADLNANQPDLHAFSDNGGKLILISGSADPCVPFPDAMNYYKRVIQAMGSRQKTDGFLRYFLIPGKDHGMNGRGCSAIWGPGKEKEELLDVLRRWREQKKEPEYLVSVKEDPVTKDRILTRKVYPYGSFWQNEEVFPKTCSSRYLEENH</sequence>
<gene>
    <name evidence="8" type="ORF">H9717_03670</name>
</gene>
<keyword evidence="3" id="KW-0479">Metal-binding</keyword>
<evidence type="ECO:0000256" key="4">
    <source>
        <dbReference type="ARBA" id="ARBA00022729"/>
    </source>
</evidence>
<reference evidence="8" key="2">
    <citation type="submission" date="2021-04" db="EMBL/GenBank/DDBJ databases">
        <authorList>
            <person name="Gilroy R."/>
        </authorList>
    </citation>
    <scope>NUCLEOTIDE SEQUENCE</scope>
    <source>
        <strain evidence="8">CHK179-7159</strain>
    </source>
</reference>
<reference evidence="8" key="1">
    <citation type="journal article" date="2021" name="PeerJ">
        <title>Extensive microbial diversity within the chicken gut microbiome revealed by metagenomics and culture.</title>
        <authorList>
            <person name="Gilroy R."/>
            <person name="Ravi A."/>
            <person name="Getino M."/>
            <person name="Pursley I."/>
            <person name="Horton D.L."/>
            <person name="Alikhan N.F."/>
            <person name="Baker D."/>
            <person name="Gharbi K."/>
            <person name="Hall N."/>
            <person name="Watson M."/>
            <person name="Adriaenssens E.M."/>
            <person name="Foster-Nyarko E."/>
            <person name="Jarju S."/>
            <person name="Secka A."/>
            <person name="Antonio M."/>
            <person name="Oren A."/>
            <person name="Chaudhuri R.R."/>
            <person name="La Ragione R."/>
            <person name="Hildebrand F."/>
            <person name="Pallen M.J."/>
        </authorList>
    </citation>
    <scope>NUCLEOTIDE SEQUENCE</scope>
    <source>
        <strain evidence="8">CHK179-7159</strain>
    </source>
</reference>
<evidence type="ECO:0000256" key="3">
    <source>
        <dbReference type="ARBA" id="ARBA00022723"/>
    </source>
</evidence>
<evidence type="ECO:0000256" key="6">
    <source>
        <dbReference type="ARBA" id="ARBA00022837"/>
    </source>
</evidence>
<comment type="similarity">
    <text evidence="1">Belongs to the tannase family.</text>
</comment>
<keyword evidence="7" id="KW-1015">Disulfide bond</keyword>
<dbReference type="Proteomes" id="UP000886858">
    <property type="component" value="Unassembled WGS sequence"/>
</dbReference>
<comment type="caution">
    <text evidence="8">The sequence shown here is derived from an EMBL/GenBank/DDBJ whole genome shotgun (WGS) entry which is preliminary data.</text>
</comment>
<name>A0A9D2KZD2_9FIRM</name>
<evidence type="ECO:0000313" key="8">
    <source>
        <dbReference type="EMBL" id="HJA92204.1"/>
    </source>
</evidence>
<keyword evidence="4" id="KW-0732">Signal</keyword>
<accession>A0A9D2KZD2</accession>
<dbReference type="InterPro" id="IPR029058">
    <property type="entry name" value="AB_hydrolase_fold"/>
</dbReference>
<dbReference type="InterPro" id="IPR011118">
    <property type="entry name" value="Tannase/feruloyl_esterase"/>
</dbReference>
<evidence type="ECO:0000256" key="2">
    <source>
        <dbReference type="ARBA" id="ARBA00022487"/>
    </source>
</evidence>
<dbReference type="PANTHER" id="PTHR33938:SF15">
    <property type="entry name" value="FERULOYL ESTERASE B-RELATED"/>
    <property type="match status" value="1"/>
</dbReference>
<evidence type="ECO:0000256" key="5">
    <source>
        <dbReference type="ARBA" id="ARBA00022801"/>
    </source>
</evidence>
<protein>
    <submittedName>
        <fullName evidence="8">Tannase/feruloyl esterase family alpha/beta hydrolase</fullName>
    </submittedName>
</protein>
<keyword evidence="6" id="KW-0106">Calcium</keyword>
<dbReference type="PANTHER" id="PTHR33938">
    <property type="entry name" value="FERULOYL ESTERASE B-RELATED"/>
    <property type="match status" value="1"/>
</dbReference>
<dbReference type="GO" id="GO:0052689">
    <property type="term" value="F:carboxylic ester hydrolase activity"/>
    <property type="evidence" value="ECO:0007669"/>
    <property type="project" value="UniProtKB-KW"/>
</dbReference>
<organism evidence="8 9">
    <name type="scientific">Candidatus Eisenbergiella merdipullorum</name>
    <dbReference type="NCBI Taxonomy" id="2838553"/>
    <lineage>
        <taxon>Bacteria</taxon>
        <taxon>Bacillati</taxon>
        <taxon>Bacillota</taxon>
        <taxon>Clostridia</taxon>
        <taxon>Lachnospirales</taxon>
        <taxon>Lachnospiraceae</taxon>
        <taxon>Eisenbergiella</taxon>
    </lineage>
</organism>
<keyword evidence="2" id="KW-0719">Serine esterase</keyword>
<dbReference type="SUPFAM" id="SSF53474">
    <property type="entry name" value="alpha/beta-Hydrolases"/>
    <property type="match status" value="1"/>
</dbReference>
<dbReference type="Pfam" id="PF07519">
    <property type="entry name" value="Tannase"/>
    <property type="match status" value="2"/>
</dbReference>
<dbReference type="EMBL" id="DWYY01000044">
    <property type="protein sequence ID" value="HJA92204.1"/>
    <property type="molecule type" value="Genomic_DNA"/>
</dbReference>
<evidence type="ECO:0000256" key="1">
    <source>
        <dbReference type="ARBA" id="ARBA00006249"/>
    </source>
</evidence>
<keyword evidence="5 8" id="KW-0378">Hydrolase</keyword>
<dbReference type="GO" id="GO:0046872">
    <property type="term" value="F:metal ion binding"/>
    <property type="evidence" value="ECO:0007669"/>
    <property type="project" value="UniProtKB-KW"/>
</dbReference>